<evidence type="ECO:0000256" key="1">
    <source>
        <dbReference type="ARBA" id="ARBA00004651"/>
    </source>
</evidence>
<keyword evidence="9" id="KW-0067">ATP-binding</keyword>
<dbReference type="InterPro" id="IPR000829">
    <property type="entry name" value="DAGK"/>
</dbReference>
<dbReference type="InterPro" id="IPR036945">
    <property type="entry name" value="DAGK_sf"/>
</dbReference>
<dbReference type="Proteomes" id="UP001235343">
    <property type="component" value="Unassembled WGS sequence"/>
</dbReference>
<dbReference type="RefSeq" id="WP_285932792.1">
    <property type="nucleotide sequence ID" value="NZ_JASTZU010000041.1"/>
</dbReference>
<dbReference type="CDD" id="cd14265">
    <property type="entry name" value="UDPK_IM_like"/>
    <property type="match status" value="1"/>
</dbReference>
<reference evidence="16 17" key="1">
    <citation type="submission" date="2023-06" db="EMBL/GenBank/DDBJ databases">
        <title>Aquibacillus rhizosphaerae LR5S19.</title>
        <authorList>
            <person name="Sun J.-Q."/>
        </authorList>
    </citation>
    <scope>NUCLEOTIDE SEQUENCE [LARGE SCALE GENOMIC DNA]</scope>
    <source>
        <strain evidence="16 17">LR5S19</strain>
    </source>
</reference>
<evidence type="ECO:0000256" key="3">
    <source>
        <dbReference type="ARBA" id="ARBA00022475"/>
    </source>
</evidence>
<keyword evidence="3" id="KW-1003">Cell membrane</keyword>
<evidence type="ECO:0000256" key="15">
    <source>
        <dbReference type="SAM" id="Phobius"/>
    </source>
</evidence>
<feature type="transmembrane region" description="Helical" evidence="15">
    <location>
        <begin position="32"/>
        <end position="51"/>
    </location>
</feature>
<dbReference type="Gene3D" id="1.10.287.3610">
    <property type="match status" value="1"/>
</dbReference>
<protein>
    <submittedName>
        <fullName evidence="16">Diacylglycerol kinase family protein</fullName>
        <ecNumber evidence="16">2.7.1.-</ecNumber>
    </submittedName>
</protein>
<keyword evidence="14" id="KW-1208">Phospholipid metabolism</keyword>
<keyword evidence="6 15" id="KW-0812">Transmembrane</keyword>
<keyword evidence="12 15" id="KW-0472">Membrane</keyword>
<dbReference type="PANTHER" id="PTHR34299">
    <property type="entry name" value="DIACYLGLYCEROL KINASE"/>
    <property type="match status" value="1"/>
</dbReference>
<evidence type="ECO:0000256" key="10">
    <source>
        <dbReference type="ARBA" id="ARBA00022989"/>
    </source>
</evidence>
<keyword evidence="7" id="KW-0547">Nucleotide-binding</keyword>
<dbReference type="EMBL" id="JASTZU010000041">
    <property type="protein sequence ID" value="MDL4841507.1"/>
    <property type="molecule type" value="Genomic_DNA"/>
</dbReference>
<evidence type="ECO:0000313" key="17">
    <source>
        <dbReference type="Proteomes" id="UP001235343"/>
    </source>
</evidence>
<keyword evidence="4" id="KW-0444">Lipid biosynthesis</keyword>
<keyword evidence="10 15" id="KW-1133">Transmembrane helix</keyword>
<comment type="similarity">
    <text evidence="2">Belongs to the bacterial diacylglycerol kinase family.</text>
</comment>
<comment type="subcellular location">
    <subcellularLocation>
        <location evidence="1">Cell membrane</location>
        <topology evidence="1">Multi-pass membrane protein</topology>
    </subcellularLocation>
</comment>
<evidence type="ECO:0000256" key="8">
    <source>
        <dbReference type="ARBA" id="ARBA00022777"/>
    </source>
</evidence>
<evidence type="ECO:0000256" key="2">
    <source>
        <dbReference type="ARBA" id="ARBA00005967"/>
    </source>
</evidence>
<evidence type="ECO:0000256" key="6">
    <source>
        <dbReference type="ARBA" id="ARBA00022692"/>
    </source>
</evidence>
<name>A0ABT7L8F8_9BACI</name>
<dbReference type="InterPro" id="IPR033717">
    <property type="entry name" value="UDPK"/>
</dbReference>
<gene>
    <name evidence="16" type="ORF">QQS35_13750</name>
</gene>
<evidence type="ECO:0000256" key="4">
    <source>
        <dbReference type="ARBA" id="ARBA00022516"/>
    </source>
</evidence>
<evidence type="ECO:0000256" key="9">
    <source>
        <dbReference type="ARBA" id="ARBA00022840"/>
    </source>
</evidence>
<dbReference type="Pfam" id="PF01219">
    <property type="entry name" value="DAGK_prokar"/>
    <property type="match status" value="1"/>
</dbReference>
<evidence type="ECO:0000256" key="11">
    <source>
        <dbReference type="ARBA" id="ARBA00023098"/>
    </source>
</evidence>
<dbReference type="GO" id="GO:0016301">
    <property type="term" value="F:kinase activity"/>
    <property type="evidence" value="ECO:0007669"/>
    <property type="project" value="UniProtKB-KW"/>
</dbReference>
<evidence type="ECO:0000256" key="14">
    <source>
        <dbReference type="ARBA" id="ARBA00023264"/>
    </source>
</evidence>
<keyword evidence="11" id="KW-0443">Lipid metabolism</keyword>
<evidence type="ECO:0000256" key="7">
    <source>
        <dbReference type="ARBA" id="ARBA00022741"/>
    </source>
</evidence>
<evidence type="ECO:0000256" key="13">
    <source>
        <dbReference type="ARBA" id="ARBA00023209"/>
    </source>
</evidence>
<dbReference type="EC" id="2.7.1.-" evidence="16"/>
<keyword evidence="13" id="KW-0594">Phospholipid biosynthesis</keyword>
<feature type="transmembrane region" description="Helical" evidence="15">
    <location>
        <begin position="97"/>
        <end position="118"/>
    </location>
</feature>
<keyword evidence="17" id="KW-1185">Reference proteome</keyword>
<proteinExistence type="inferred from homology"/>
<evidence type="ECO:0000256" key="5">
    <source>
        <dbReference type="ARBA" id="ARBA00022679"/>
    </source>
</evidence>
<comment type="caution">
    <text evidence="16">The sequence shown here is derived from an EMBL/GenBank/DDBJ whole genome shotgun (WGS) entry which is preliminary data.</text>
</comment>
<evidence type="ECO:0000313" key="16">
    <source>
        <dbReference type="EMBL" id="MDL4841507.1"/>
    </source>
</evidence>
<evidence type="ECO:0000256" key="12">
    <source>
        <dbReference type="ARBA" id="ARBA00023136"/>
    </source>
</evidence>
<keyword evidence="5 16" id="KW-0808">Transferase</keyword>
<organism evidence="16 17">
    <name type="scientific">Aquibacillus rhizosphaerae</name>
    <dbReference type="NCBI Taxonomy" id="3051431"/>
    <lineage>
        <taxon>Bacteria</taxon>
        <taxon>Bacillati</taxon>
        <taxon>Bacillota</taxon>
        <taxon>Bacilli</taxon>
        <taxon>Bacillales</taxon>
        <taxon>Bacillaceae</taxon>
        <taxon>Aquibacillus</taxon>
    </lineage>
</organism>
<dbReference type="PANTHER" id="PTHR34299:SF1">
    <property type="entry name" value="DIACYLGLYCEROL KINASE"/>
    <property type="match status" value="1"/>
</dbReference>
<accession>A0ABT7L8F8</accession>
<sequence length="126" mass="13933">MHLDSQDNKKRRVGFSCAINGIKSAISSEINIKIHLIATIIVIFVGFLFQISLFEWAILLLTIGSVLSFEMINTAMERAMDYLAPEFHPLVGLVKDLSAGAVFISALTSILVGSIIFLPKIIQLIW</sequence>
<keyword evidence="8 16" id="KW-0418">Kinase</keyword>